<feature type="transmembrane region" description="Helical" evidence="8">
    <location>
        <begin position="485"/>
        <end position="508"/>
    </location>
</feature>
<dbReference type="Proteomes" id="UP000823405">
    <property type="component" value="Unassembled WGS sequence"/>
</dbReference>
<feature type="compositionally biased region" description="Polar residues" evidence="7">
    <location>
        <begin position="142"/>
        <end position="151"/>
    </location>
</feature>
<dbReference type="PANTHER" id="PTHR47808">
    <property type="entry name" value="INNER NUCLEAR MEMBRANE PROTEIN HEH2-RELATED"/>
    <property type="match status" value="1"/>
</dbReference>
<feature type="domain" description="Man1/Src1-like C-terminal" evidence="9">
    <location>
        <begin position="284"/>
        <end position="606"/>
    </location>
</feature>
<dbReference type="GO" id="GO:0071763">
    <property type="term" value="P:nuclear membrane organization"/>
    <property type="evidence" value="ECO:0007669"/>
    <property type="project" value="TreeGrafter"/>
</dbReference>
<accession>A0A9P6QS30</accession>
<evidence type="ECO:0000256" key="5">
    <source>
        <dbReference type="ARBA" id="ARBA00023136"/>
    </source>
</evidence>
<gene>
    <name evidence="10" type="primary">SRC1_2</name>
    <name evidence="10" type="ORF">BGZ97_006199</name>
</gene>
<evidence type="ECO:0000256" key="2">
    <source>
        <dbReference type="ARBA" id="ARBA00022553"/>
    </source>
</evidence>
<feature type="compositionally biased region" description="Low complexity" evidence="7">
    <location>
        <begin position="164"/>
        <end position="177"/>
    </location>
</feature>
<organism evidence="10 11">
    <name type="scientific">Linnemannia gamsii</name>
    <dbReference type="NCBI Taxonomy" id="64522"/>
    <lineage>
        <taxon>Eukaryota</taxon>
        <taxon>Fungi</taxon>
        <taxon>Fungi incertae sedis</taxon>
        <taxon>Mucoromycota</taxon>
        <taxon>Mortierellomycotina</taxon>
        <taxon>Mortierellomycetes</taxon>
        <taxon>Mortierellales</taxon>
        <taxon>Mortierellaceae</taxon>
        <taxon>Linnemannia</taxon>
    </lineage>
</organism>
<dbReference type="GO" id="GO:0003682">
    <property type="term" value="F:chromatin binding"/>
    <property type="evidence" value="ECO:0007669"/>
    <property type="project" value="InterPro"/>
</dbReference>
<feature type="compositionally biased region" description="Basic residues" evidence="7">
    <location>
        <begin position="615"/>
        <end position="628"/>
    </location>
</feature>
<feature type="region of interest" description="Disordered" evidence="7">
    <location>
        <begin position="612"/>
        <end position="694"/>
    </location>
</feature>
<dbReference type="InterPro" id="IPR011015">
    <property type="entry name" value="LEM/LEM-like_dom_sf"/>
</dbReference>
<reference evidence="10" key="1">
    <citation type="journal article" date="2020" name="Fungal Divers.">
        <title>Resolving the Mortierellaceae phylogeny through synthesis of multi-gene phylogenetics and phylogenomics.</title>
        <authorList>
            <person name="Vandepol N."/>
            <person name="Liber J."/>
            <person name="Desiro A."/>
            <person name="Na H."/>
            <person name="Kennedy M."/>
            <person name="Barry K."/>
            <person name="Grigoriev I.V."/>
            <person name="Miller A.N."/>
            <person name="O'Donnell K."/>
            <person name="Stajich J.E."/>
            <person name="Bonito G."/>
        </authorList>
    </citation>
    <scope>NUCLEOTIDE SEQUENCE</scope>
    <source>
        <strain evidence="10">NVP60</strain>
    </source>
</reference>
<evidence type="ECO:0000256" key="7">
    <source>
        <dbReference type="SAM" id="MobiDB-lite"/>
    </source>
</evidence>
<evidence type="ECO:0000256" key="4">
    <source>
        <dbReference type="ARBA" id="ARBA00022989"/>
    </source>
</evidence>
<name>A0A9P6QS30_9FUNG</name>
<keyword evidence="5 8" id="KW-0472">Membrane</keyword>
<dbReference type="OrthoDB" id="2503928at2759"/>
<dbReference type="CDD" id="cd12935">
    <property type="entry name" value="LEM_like"/>
    <property type="match status" value="1"/>
</dbReference>
<protein>
    <submittedName>
        <fullName evidence="10">Inner nuclear membrane protein enriched at telomere/subtelomere region</fullName>
    </submittedName>
</protein>
<keyword evidence="3 8" id="KW-0812">Transmembrane</keyword>
<feature type="region of interest" description="Disordered" evidence="7">
    <location>
        <begin position="83"/>
        <end position="263"/>
    </location>
</feature>
<feature type="compositionally biased region" description="Basic and acidic residues" evidence="7">
    <location>
        <begin position="629"/>
        <end position="643"/>
    </location>
</feature>
<evidence type="ECO:0000256" key="6">
    <source>
        <dbReference type="ARBA" id="ARBA00023242"/>
    </source>
</evidence>
<comment type="subcellular location">
    <subcellularLocation>
        <location evidence="1">Nucleus inner membrane</location>
    </subcellularLocation>
</comment>
<keyword evidence="2" id="KW-0597">Phosphoprotein</keyword>
<keyword evidence="11" id="KW-1185">Reference proteome</keyword>
<feature type="compositionally biased region" description="Polar residues" evidence="7">
    <location>
        <begin position="684"/>
        <end position="694"/>
    </location>
</feature>
<dbReference type="InterPro" id="IPR018996">
    <property type="entry name" value="Man1/Src1-like_C"/>
</dbReference>
<dbReference type="GO" id="GO:0005637">
    <property type="term" value="C:nuclear inner membrane"/>
    <property type="evidence" value="ECO:0007669"/>
    <property type="project" value="UniProtKB-SubCell"/>
</dbReference>
<dbReference type="InterPro" id="IPR041885">
    <property type="entry name" value="MAN1_winged_helix_dom"/>
</dbReference>
<feature type="compositionally biased region" description="Basic and acidic residues" evidence="7">
    <location>
        <begin position="102"/>
        <end position="127"/>
    </location>
</feature>
<evidence type="ECO:0000259" key="9">
    <source>
        <dbReference type="Pfam" id="PF09402"/>
    </source>
</evidence>
<comment type="caution">
    <text evidence="10">The sequence shown here is derived from an EMBL/GenBank/DDBJ whole genome shotgun (WGS) entry which is preliminary data.</text>
</comment>
<evidence type="ECO:0000256" key="1">
    <source>
        <dbReference type="ARBA" id="ARBA00004540"/>
    </source>
</evidence>
<dbReference type="GO" id="GO:0034399">
    <property type="term" value="C:nuclear periphery"/>
    <property type="evidence" value="ECO:0007669"/>
    <property type="project" value="TreeGrafter"/>
</dbReference>
<proteinExistence type="predicted"/>
<dbReference type="InterPro" id="IPR044780">
    <property type="entry name" value="Heh2/Src1"/>
</dbReference>
<dbReference type="GO" id="GO:0005783">
    <property type="term" value="C:endoplasmic reticulum"/>
    <property type="evidence" value="ECO:0007669"/>
    <property type="project" value="TreeGrafter"/>
</dbReference>
<dbReference type="AlphaFoldDB" id="A0A9P6QS30"/>
<evidence type="ECO:0000313" key="10">
    <source>
        <dbReference type="EMBL" id="KAG0290327.1"/>
    </source>
</evidence>
<dbReference type="Gene3D" id="1.10.720.40">
    <property type="match status" value="1"/>
</dbReference>
<dbReference type="EMBL" id="JAAAIN010002754">
    <property type="protein sequence ID" value="KAG0290327.1"/>
    <property type="molecule type" value="Genomic_DNA"/>
</dbReference>
<evidence type="ECO:0000256" key="3">
    <source>
        <dbReference type="ARBA" id="ARBA00022692"/>
    </source>
</evidence>
<dbReference type="PANTHER" id="PTHR47808:SF2">
    <property type="entry name" value="LEM DOMAIN-CONTAINING PROTEIN 2"/>
    <property type="match status" value="1"/>
</dbReference>
<dbReference type="Pfam" id="PF09402">
    <property type="entry name" value="MSC"/>
    <property type="match status" value="1"/>
</dbReference>
<dbReference type="Gene3D" id="1.10.10.1180">
    <property type="entry name" value="MAN1, winged-helix domain"/>
    <property type="match status" value="1"/>
</dbReference>
<keyword evidence="4 8" id="KW-1133">Transmembrane helix</keyword>
<sequence>MAPPTDEVPHYLHPDFDPWTIKMDQIRDILIQHNVKPPTGAVRKQQLVDLFNEHIKPDVPELGETGDMIDHEDTAKFAKIKPKRTNSRAKLSKENSIVAVETKLEEEPTRGRKPRKADLQSDDDSRPPVRGRPRKVTREKSNNFSDENPFQSGSESGRSRSRSRTTPTLVRSRSSTRIASRKAARESETASPQDHVFKVPAQPAFSKFMKPSPVTKEKKTESSSRSSTPPSKPEAVKARQITEADLPSPKELNLTSTQEDKDDMKELKENLRQALKYLWVVLPAILMAYGVWYRQARFDIGFCTPATDELTKGKSWFSPSCIPCPDHATCIDSDADPICPPEYMLKPQLLSFGNFFPLSPICVLNKAKEYQSLQVANAAEQLLQIHAGNVECGMLTRDKAPVNSAEYNARRSISTDDLKFQLEQLKDASIDEEEFLHYWQRALKELHRRPDTIVFEQGLAGEERIRSLRPRKSLGCRLRQAFVGWALRFKFILFTLAAGLIGAAAVHVHIARRRKETRIVNGLVQNVLTKLSDQAHYYYVDRVLYPEPYLPEYHLRDVLLADVHSPSRRQEIWNKVEAVVERNSNVRATSEEVRGELHRVWEWVGSTGVYNQPKQHQHNLRHQEHQHHQHQEEDERYLRDEHLGSSVGSSTGRAVRGVPKVPPRTGPHGSFFGMRREDSEYLNPENSLYPSLSQ</sequence>
<keyword evidence="6" id="KW-0539">Nucleus</keyword>
<evidence type="ECO:0000313" key="11">
    <source>
        <dbReference type="Proteomes" id="UP000823405"/>
    </source>
</evidence>
<evidence type="ECO:0000256" key="8">
    <source>
        <dbReference type="SAM" id="Phobius"/>
    </source>
</evidence>